<dbReference type="Proteomes" id="UP000838756">
    <property type="component" value="Unassembled WGS sequence"/>
</dbReference>
<evidence type="ECO:0000313" key="4">
    <source>
        <dbReference type="Proteomes" id="UP000838756"/>
    </source>
</evidence>
<proteinExistence type="predicted"/>
<gene>
    <name evidence="3" type="primary">jg22530</name>
    <name evidence="3" type="ORF">PAEG_LOCUS6271</name>
</gene>
<dbReference type="EMBL" id="CAKXAJ010019588">
    <property type="protein sequence ID" value="CAH2218437.1"/>
    <property type="molecule type" value="Genomic_DNA"/>
</dbReference>
<sequence>MVAGKAVKRRKHVKPLTRIRLTLVANKPMMTPTFYIAGNSRVPVEGPGELAQALDDFDERMVMEPLAYSELRTRPSLEERLESIISGAALMADSSCTRDERRERIVAECNAVRQALQDLLHEYMSNVSACVKTRPSS</sequence>
<name>A0A8S4QW85_9NEOP</name>
<dbReference type="InterPro" id="IPR006077">
    <property type="entry name" value="Vinculin/catenin"/>
</dbReference>
<dbReference type="AlphaFoldDB" id="A0A8S4QW85"/>
<dbReference type="Pfam" id="PF01044">
    <property type="entry name" value="Vinculin"/>
    <property type="match status" value="1"/>
</dbReference>
<keyword evidence="2" id="KW-0963">Cytoplasm</keyword>
<dbReference type="GO" id="GO:0005737">
    <property type="term" value="C:cytoplasm"/>
    <property type="evidence" value="ECO:0007669"/>
    <property type="project" value="UniProtKB-SubCell"/>
</dbReference>
<dbReference type="OrthoDB" id="6376697at2759"/>
<comment type="subcellular location">
    <subcellularLocation>
        <location evidence="1">Cytoplasm</location>
    </subcellularLocation>
</comment>
<protein>
    <submittedName>
        <fullName evidence="3">Jg22530 protein</fullName>
    </submittedName>
</protein>
<reference evidence="3" key="1">
    <citation type="submission" date="2022-03" db="EMBL/GenBank/DDBJ databases">
        <authorList>
            <person name="Lindestad O."/>
        </authorList>
    </citation>
    <scope>NUCLEOTIDE SEQUENCE</scope>
</reference>
<dbReference type="GO" id="GO:0016342">
    <property type="term" value="C:catenin complex"/>
    <property type="evidence" value="ECO:0007669"/>
    <property type="project" value="TreeGrafter"/>
</dbReference>
<comment type="caution">
    <text evidence="3">The sequence shown here is derived from an EMBL/GenBank/DDBJ whole genome shotgun (WGS) entry which is preliminary data.</text>
</comment>
<evidence type="ECO:0000256" key="1">
    <source>
        <dbReference type="ARBA" id="ARBA00004496"/>
    </source>
</evidence>
<dbReference type="GO" id="GO:0098609">
    <property type="term" value="P:cell-cell adhesion"/>
    <property type="evidence" value="ECO:0007669"/>
    <property type="project" value="TreeGrafter"/>
</dbReference>
<keyword evidence="4" id="KW-1185">Reference proteome</keyword>
<dbReference type="GO" id="GO:0005912">
    <property type="term" value="C:adherens junction"/>
    <property type="evidence" value="ECO:0007669"/>
    <property type="project" value="TreeGrafter"/>
</dbReference>
<dbReference type="Gene3D" id="6.10.250.2510">
    <property type="match status" value="1"/>
</dbReference>
<organism evidence="3 4">
    <name type="scientific">Pararge aegeria aegeria</name>
    <dbReference type="NCBI Taxonomy" id="348720"/>
    <lineage>
        <taxon>Eukaryota</taxon>
        <taxon>Metazoa</taxon>
        <taxon>Ecdysozoa</taxon>
        <taxon>Arthropoda</taxon>
        <taxon>Hexapoda</taxon>
        <taxon>Insecta</taxon>
        <taxon>Pterygota</taxon>
        <taxon>Neoptera</taxon>
        <taxon>Endopterygota</taxon>
        <taxon>Lepidoptera</taxon>
        <taxon>Glossata</taxon>
        <taxon>Ditrysia</taxon>
        <taxon>Papilionoidea</taxon>
        <taxon>Nymphalidae</taxon>
        <taxon>Satyrinae</taxon>
        <taxon>Satyrini</taxon>
        <taxon>Parargina</taxon>
        <taxon>Pararge</taxon>
    </lineage>
</organism>
<dbReference type="GO" id="GO:0008013">
    <property type="term" value="F:beta-catenin binding"/>
    <property type="evidence" value="ECO:0007669"/>
    <property type="project" value="TreeGrafter"/>
</dbReference>
<dbReference type="PANTHER" id="PTHR18914:SF9">
    <property type="entry name" value="CATENIN ALPHA"/>
    <property type="match status" value="1"/>
</dbReference>
<evidence type="ECO:0000313" key="3">
    <source>
        <dbReference type="EMBL" id="CAH2218437.1"/>
    </source>
</evidence>
<accession>A0A8S4QW85</accession>
<evidence type="ECO:0000256" key="2">
    <source>
        <dbReference type="ARBA" id="ARBA00022490"/>
    </source>
</evidence>
<dbReference type="PANTHER" id="PTHR18914">
    <property type="entry name" value="ALPHA CATENIN"/>
    <property type="match status" value="1"/>
</dbReference>
<dbReference type="GO" id="GO:0016477">
    <property type="term" value="P:cell migration"/>
    <property type="evidence" value="ECO:0007669"/>
    <property type="project" value="TreeGrafter"/>
</dbReference>
<dbReference type="GO" id="GO:0051015">
    <property type="term" value="F:actin filament binding"/>
    <property type="evidence" value="ECO:0007669"/>
    <property type="project" value="InterPro"/>
</dbReference>